<dbReference type="InterPro" id="IPR025476">
    <property type="entry name" value="Helitron_helicase-like"/>
</dbReference>
<feature type="domain" description="Helitron helicase-like" evidence="1">
    <location>
        <begin position="346"/>
        <end position="452"/>
    </location>
</feature>
<dbReference type="Gene3D" id="3.30.420.10">
    <property type="entry name" value="Ribonuclease H-like superfamily/Ribonuclease H"/>
    <property type="match status" value="1"/>
</dbReference>
<dbReference type="Pfam" id="PF14214">
    <property type="entry name" value="Helitron_like_N"/>
    <property type="match status" value="1"/>
</dbReference>
<dbReference type="InterPro" id="IPR036397">
    <property type="entry name" value="RNaseH_sf"/>
</dbReference>
<keyword evidence="4" id="KW-1185">Reference proteome</keyword>
<evidence type="ECO:0000259" key="2">
    <source>
        <dbReference type="Pfam" id="PF17919"/>
    </source>
</evidence>
<feature type="domain" description="Reverse transcriptase/retrotransposon-derived protein RNase H-like" evidence="2">
    <location>
        <begin position="160"/>
        <end position="226"/>
    </location>
</feature>
<dbReference type="InterPro" id="IPR001888">
    <property type="entry name" value="Transposase_1"/>
</dbReference>
<proteinExistence type="predicted"/>
<dbReference type="EMBL" id="CP092870">
    <property type="protein sequence ID" value="UYV70662.1"/>
    <property type="molecule type" value="Genomic_DNA"/>
</dbReference>
<sequence>MLSAGKVMAIVFWDRKGVLLVDYLHKGETINSERYCETLTKLRRAIQNKRQGRLTKGVVLLHDNANPHVSRQTTAKLEEFGWDIFGHPPYSPDLAPSDYHMFPALKKHLGGQKFASDNEVKEEVDKWLKEAAGEWYNTGITKLVDRMKKVIEHQGDYEGLPCQVYCSASTLGIAGILKQAHPNGKTYPVQYFSRSLRSHERNYSSSELECLAIVESVDKFRIYFMDNVEEEIDRRCAFSEATRRAIIAELQTLFHEHNCLVRDFKSAVENVRADDMKFIIRADKTPTNEHERRFNAPMTPEVAAVIVGTEIARRDIVICRRDGTKQRVAETHRSRRDNEKVSCMDFYAYRIMIRAQESNPILKCRQLFQQFIVDMYAKVESERLNYIHFNQSKLRADQYIHLRDAIANDGAAAAANIGQMVILPASYTGSPRHMHEYAQDAMTYVRTYGLCSLEYKPTLPQVQNPMDIFKETACYRRSPQTRKWASELSGGRTTCPIVADLNPSQSPRWTQTPLPCSQARLQHAYGQATSPWGFALQSQQIRLRYKELKESLGRRFKKKNLHQRDAEPILLLQAEGWREGPRLCRKPTLTRVQDGLRCPLLLVRDRNPFLVVEPHVPLWLTRFSVWNLRAPQPGFILQELTSSILHPSSKFLYTTTNSARTTMPCFEELQPTPGCYTK</sequence>
<organism evidence="3 4">
    <name type="scientific">Cordylochernes scorpioides</name>
    <dbReference type="NCBI Taxonomy" id="51811"/>
    <lineage>
        <taxon>Eukaryota</taxon>
        <taxon>Metazoa</taxon>
        <taxon>Ecdysozoa</taxon>
        <taxon>Arthropoda</taxon>
        <taxon>Chelicerata</taxon>
        <taxon>Arachnida</taxon>
        <taxon>Pseudoscorpiones</taxon>
        <taxon>Cheliferoidea</taxon>
        <taxon>Chernetidae</taxon>
        <taxon>Cordylochernes</taxon>
    </lineage>
</organism>
<gene>
    <name evidence="3" type="ORF">LAZ67_8000195</name>
</gene>
<evidence type="ECO:0000313" key="3">
    <source>
        <dbReference type="EMBL" id="UYV70662.1"/>
    </source>
</evidence>
<dbReference type="Pfam" id="PF01359">
    <property type="entry name" value="Transposase_1"/>
    <property type="match status" value="1"/>
</dbReference>
<evidence type="ECO:0008006" key="5">
    <source>
        <dbReference type="Google" id="ProtNLM"/>
    </source>
</evidence>
<dbReference type="Pfam" id="PF17919">
    <property type="entry name" value="RT_RNaseH_2"/>
    <property type="match status" value="1"/>
</dbReference>
<dbReference type="SUPFAM" id="SSF56672">
    <property type="entry name" value="DNA/RNA polymerases"/>
    <property type="match status" value="1"/>
</dbReference>
<dbReference type="InterPro" id="IPR052709">
    <property type="entry name" value="Transposase-MT_Hybrid"/>
</dbReference>
<evidence type="ECO:0000259" key="1">
    <source>
        <dbReference type="Pfam" id="PF14214"/>
    </source>
</evidence>
<dbReference type="InterPro" id="IPR043502">
    <property type="entry name" value="DNA/RNA_pol_sf"/>
</dbReference>
<protein>
    <recommendedName>
        <fullName evidence="5">Transposase</fullName>
    </recommendedName>
</protein>
<accession>A0ABY6KP51</accession>
<name>A0ABY6KP51_9ARAC</name>
<reference evidence="3 4" key="1">
    <citation type="submission" date="2022-01" db="EMBL/GenBank/DDBJ databases">
        <title>A chromosomal length assembly of Cordylochernes scorpioides.</title>
        <authorList>
            <person name="Zeh D."/>
            <person name="Zeh J."/>
        </authorList>
    </citation>
    <scope>NUCLEOTIDE SEQUENCE [LARGE SCALE GENOMIC DNA]</scope>
    <source>
        <strain evidence="3">IN4F17</strain>
        <tissue evidence="3">Whole Body</tissue>
    </source>
</reference>
<dbReference type="PANTHER" id="PTHR46060">
    <property type="entry name" value="MARINER MOS1 TRANSPOSASE-LIKE PROTEIN"/>
    <property type="match status" value="1"/>
</dbReference>
<dbReference type="PANTHER" id="PTHR46060:SF1">
    <property type="entry name" value="MARINER MOS1 TRANSPOSASE-LIKE PROTEIN"/>
    <property type="match status" value="1"/>
</dbReference>
<dbReference type="Proteomes" id="UP001235939">
    <property type="component" value="Chromosome 08"/>
</dbReference>
<evidence type="ECO:0000313" key="4">
    <source>
        <dbReference type="Proteomes" id="UP001235939"/>
    </source>
</evidence>
<dbReference type="InterPro" id="IPR041577">
    <property type="entry name" value="RT_RNaseH_2"/>
</dbReference>